<dbReference type="InterPro" id="IPR036526">
    <property type="entry name" value="C-N_Hydrolase_sf"/>
</dbReference>
<keyword evidence="3" id="KW-1185">Reference proteome</keyword>
<dbReference type="EMBL" id="LT629757">
    <property type="protein sequence ID" value="SDS79790.1"/>
    <property type="molecule type" value="Genomic_DNA"/>
</dbReference>
<gene>
    <name evidence="2" type="ORF">SAMN04488570_2722</name>
</gene>
<protein>
    <submittedName>
        <fullName evidence="2">Predicted amidohydrolase</fullName>
    </submittedName>
</protein>
<organism evidence="2 3">
    <name type="scientific">Nocardioides scoriae</name>
    <dbReference type="NCBI Taxonomy" id="642780"/>
    <lineage>
        <taxon>Bacteria</taxon>
        <taxon>Bacillati</taxon>
        <taxon>Actinomycetota</taxon>
        <taxon>Actinomycetes</taxon>
        <taxon>Propionibacteriales</taxon>
        <taxon>Nocardioidaceae</taxon>
        <taxon>Nocardioides</taxon>
    </lineage>
</organism>
<dbReference type="Gene3D" id="3.60.110.10">
    <property type="entry name" value="Carbon-nitrogen hydrolase"/>
    <property type="match status" value="1"/>
</dbReference>
<proteinExistence type="predicted"/>
<dbReference type="OrthoDB" id="9811121at2"/>
<dbReference type="STRING" id="642780.SAMN04488570_2722"/>
<dbReference type="Proteomes" id="UP000198859">
    <property type="component" value="Chromosome I"/>
</dbReference>
<dbReference type="InterPro" id="IPR003010">
    <property type="entry name" value="C-N_Hydrolase"/>
</dbReference>
<name>A0A1H1V5A6_9ACTN</name>
<feature type="domain" description="CN hydrolase" evidence="1">
    <location>
        <begin position="8"/>
        <end position="240"/>
    </location>
</feature>
<dbReference type="PROSITE" id="PS50263">
    <property type="entry name" value="CN_HYDROLASE"/>
    <property type="match status" value="1"/>
</dbReference>
<keyword evidence="2" id="KW-0378">Hydrolase</keyword>
<sequence>MGRVRTDLRVAVAQPDVHALDVAANVAAHAAVVRGARARLVVFPELSLTGYELDAPSLAPTDPRLAPLVEACRATGSVALVGAPVVVAGDRSSLEHIGTLRVDRAGVATAYLKVSLGDAEAERFAPGPGPVAIDVDGWRVGLATCRDTGIAAHVAATAALGLDLYAAGVVHHAHERAELSHRARAIAAATGAPVALASCAAPTGEGYAATAGHSSVHDRHGALLVEAGAATGWVAVTLRATAGETPDGPRD</sequence>
<evidence type="ECO:0000313" key="2">
    <source>
        <dbReference type="EMBL" id="SDS79790.1"/>
    </source>
</evidence>
<evidence type="ECO:0000313" key="3">
    <source>
        <dbReference type="Proteomes" id="UP000198859"/>
    </source>
</evidence>
<dbReference type="AlphaFoldDB" id="A0A1H1V5A6"/>
<accession>A0A1H1V5A6</accession>
<dbReference type="SUPFAM" id="SSF56317">
    <property type="entry name" value="Carbon-nitrogen hydrolase"/>
    <property type="match status" value="1"/>
</dbReference>
<reference evidence="3" key="1">
    <citation type="submission" date="2016-10" db="EMBL/GenBank/DDBJ databases">
        <authorList>
            <person name="Varghese N."/>
            <person name="Submissions S."/>
        </authorList>
    </citation>
    <scope>NUCLEOTIDE SEQUENCE [LARGE SCALE GENOMIC DNA]</scope>
    <source>
        <strain evidence="3">DSM 22127</strain>
    </source>
</reference>
<evidence type="ECO:0000259" key="1">
    <source>
        <dbReference type="PROSITE" id="PS50263"/>
    </source>
</evidence>
<dbReference type="Pfam" id="PF00795">
    <property type="entry name" value="CN_hydrolase"/>
    <property type="match status" value="1"/>
</dbReference>
<dbReference type="GO" id="GO:0016787">
    <property type="term" value="F:hydrolase activity"/>
    <property type="evidence" value="ECO:0007669"/>
    <property type="project" value="UniProtKB-KW"/>
</dbReference>